<protein>
    <submittedName>
        <fullName evidence="3">Endonuclease/exonuclease/phosphatase (EEP) superfamily protein YafD</fullName>
    </submittedName>
</protein>
<feature type="transmembrane region" description="Helical" evidence="1">
    <location>
        <begin position="87"/>
        <end position="108"/>
    </location>
</feature>
<comment type="caution">
    <text evidence="3">The sequence shown here is derived from an EMBL/GenBank/DDBJ whole genome shotgun (WGS) entry which is preliminary data.</text>
</comment>
<dbReference type="Proteomes" id="UP000239415">
    <property type="component" value="Unassembled WGS sequence"/>
</dbReference>
<evidence type="ECO:0000259" key="2">
    <source>
        <dbReference type="Pfam" id="PF03372"/>
    </source>
</evidence>
<dbReference type="InterPro" id="IPR036691">
    <property type="entry name" value="Endo/exonu/phosph_ase_sf"/>
</dbReference>
<organism evidence="3 4">
    <name type="scientific">Actinoplanes italicus</name>
    <dbReference type="NCBI Taxonomy" id="113567"/>
    <lineage>
        <taxon>Bacteria</taxon>
        <taxon>Bacillati</taxon>
        <taxon>Actinomycetota</taxon>
        <taxon>Actinomycetes</taxon>
        <taxon>Micromonosporales</taxon>
        <taxon>Micromonosporaceae</taxon>
        <taxon>Actinoplanes</taxon>
    </lineage>
</organism>
<dbReference type="InterPro" id="IPR005135">
    <property type="entry name" value="Endo/exonuclease/phosphatase"/>
</dbReference>
<evidence type="ECO:0000313" key="3">
    <source>
        <dbReference type="EMBL" id="PRX24873.1"/>
    </source>
</evidence>
<accession>A0A2T0KMK7</accession>
<dbReference type="EMBL" id="PVMZ01000002">
    <property type="protein sequence ID" value="PRX24873.1"/>
    <property type="molecule type" value="Genomic_DNA"/>
</dbReference>
<feature type="domain" description="Endonuclease/exonuclease/phosphatase" evidence="2">
    <location>
        <begin position="150"/>
        <end position="357"/>
    </location>
</feature>
<dbReference type="AlphaFoldDB" id="A0A2T0KMK7"/>
<dbReference type="GO" id="GO:0004527">
    <property type="term" value="F:exonuclease activity"/>
    <property type="evidence" value="ECO:0007669"/>
    <property type="project" value="UniProtKB-KW"/>
</dbReference>
<keyword evidence="1" id="KW-0812">Transmembrane</keyword>
<keyword evidence="3" id="KW-0255">Endonuclease</keyword>
<evidence type="ECO:0000256" key="1">
    <source>
        <dbReference type="SAM" id="Phobius"/>
    </source>
</evidence>
<dbReference type="SUPFAM" id="SSF56219">
    <property type="entry name" value="DNase I-like"/>
    <property type="match status" value="1"/>
</dbReference>
<dbReference type="GO" id="GO:0004519">
    <property type="term" value="F:endonuclease activity"/>
    <property type="evidence" value="ECO:0007669"/>
    <property type="project" value="UniProtKB-KW"/>
</dbReference>
<keyword evidence="1" id="KW-1133">Transmembrane helix</keyword>
<dbReference type="Pfam" id="PF03372">
    <property type="entry name" value="Exo_endo_phos"/>
    <property type="match status" value="1"/>
</dbReference>
<keyword evidence="3" id="KW-0540">Nuclease</keyword>
<gene>
    <name evidence="3" type="ORF">CLV67_102653</name>
</gene>
<dbReference type="Gene3D" id="3.60.10.10">
    <property type="entry name" value="Endonuclease/exonuclease/phosphatase"/>
    <property type="match status" value="1"/>
</dbReference>
<keyword evidence="4" id="KW-1185">Reference proteome</keyword>
<feature type="transmembrane region" description="Helical" evidence="1">
    <location>
        <begin position="115"/>
        <end position="134"/>
    </location>
</feature>
<name>A0A2T0KMK7_9ACTN</name>
<reference evidence="3 4" key="1">
    <citation type="submission" date="2018-03" db="EMBL/GenBank/DDBJ databases">
        <title>Genomic Encyclopedia of Archaeal and Bacterial Type Strains, Phase II (KMG-II): from individual species to whole genera.</title>
        <authorList>
            <person name="Goeker M."/>
        </authorList>
    </citation>
    <scope>NUCLEOTIDE SEQUENCE [LARGE SCALE GENOMIC DNA]</scope>
    <source>
        <strain evidence="3 4">DSM 43146</strain>
    </source>
</reference>
<evidence type="ECO:0000313" key="4">
    <source>
        <dbReference type="Proteomes" id="UP000239415"/>
    </source>
</evidence>
<proteinExistence type="predicted"/>
<keyword evidence="1" id="KW-0472">Membrane</keyword>
<keyword evidence="3" id="KW-0269">Exonuclease</keyword>
<sequence>MRRSPCTRLHLRIWRYLDDVTWASFTGGGWRRPDNVAAMTITDAPPVARPARRRRVVWTVLLWLSLVPAAIWLLARTSGWQAGLWVQFLAFTPYVAAATLLPAIVALITRRWVTAAAGVLIAFGFGAAVVPRLVTDGDRGPSTGVELRVMTANVLFGGADAFEVVRLVRENRVDVLALQEFTEGSQAALKAAGLEAILPFQQLAPEPGASGSGLYSRYDFAEQAAKRNDGGFQQAHAAVQVPGAGTIYVESVHPLAPSHPDTISGWSADLRDLVPAEGGLPKILLGDFNATLDHKQFRDVIATGYRDAADAVGKGWIATWGPYDSDPIPPVTIDHVLVDERIGVKDVQVHDVKDSDHRAVIAWVTVPAA</sequence>
<feature type="transmembrane region" description="Helical" evidence="1">
    <location>
        <begin position="56"/>
        <end position="75"/>
    </location>
</feature>
<keyword evidence="3" id="KW-0378">Hydrolase</keyword>